<proteinExistence type="predicted"/>
<sequence length="187" mass="19696">MTSAPKGIHSALALSSRRFVSPRFNCFRLDQLCFTLVFLKEKNNHRRLYAPALGPSREPLHLDPVQFASAEDRDAALNSLPEDLKTRAQEDRSRPLVKIFIHRESKFAPRGGAGSWGSSRGGAGSANTGSGYRSAGGASDSESNRRGGRGGRGGGRGSERGRGRGRGGFKGDGGSSSPAPASATPAE</sequence>
<accession>A0A0G4KFM9</accession>
<protein>
    <recommendedName>
        <fullName evidence="2">RNA-binding domain-containing protein</fullName>
    </recommendedName>
</protein>
<gene>
    <name evidence="3" type="ORF">BN1723_008458</name>
</gene>
<feature type="compositionally biased region" description="Gly residues" evidence="1">
    <location>
        <begin position="111"/>
        <end position="124"/>
    </location>
</feature>
<evidence type="ECO:0000259" key="2">
    <source>
        <dbReference type="Pfam" id="PF25061"/>
    </source>
</evidence>
<dbReference type="Pfam" id="PF25061">
    <property type="entry name" value="RRM_fung"/>
    <property type="match status" value="1"/>
</dbReference>
<evidence type="ECO:0000313" key="4">
    <source>
        <dbReference type="Proteomes" id="UP000045706"/>
    </source>
</evidence>
<evidence type="ECO:0000256" key="1">
    <source>
        <dbReference type="SAM" id="MobiDB-lite"/>
    </source>
</evidence>
<dbReference type="Proteomes" id="UP000045706">
    <property type="component" value="Unassembled WGS sequence"/>
</dbReference>
<organism evidence="3 4">
    <name type="scientific">Verticillium longisporum</name>
    <name type="common">Verticillium dahliae var. longisporum</name>
    <dbReference type="NCBI Taxonomy" id="100787"/>
    <lineage>
        <taxon>Eukaryota</taxon>
        <taxon>Fungi</taxon>
        <taxon>Dikarya</taxon>
        <taxon>Ascomycota</taxon>
        <taxon>Pezizomycotina</taxon>
        <taxon>Sordariomycetes</taxon>
        <taxon>Hypocreomycetidae</taxon>
        <taxon>Glomerellales</taxon>
        <taxon>Plectosphaerellaceae</taxon>
        <taxon>Verticillium</taxon>
    </lineage>
</organism>
<dbReference type="AlphaFoldDB" id="A0A0G4KFM9"/>
<evidence type="ECO:0000313" key="3">
    <source>
        <dbReference type="EMBL" id="CRJ90661.1"/>
    </source>
</evidence>
<name>A0A0G4KFM9_VERLO</name>
<feature type="domain" description="RNA-binding" evidence="2">
    <location>
        <begin position="65"/>
        <end position="105"/>
    </location>
</feature>
<reference evidence="4" key="1">
    <citation type="submission" date="2015-05" db="EMBL/GenBank/DDBJ databases">
        <authorList>
            <person name="Fogelqvist Johan"/>
        </authorList>
    </citation>
    <scope>NUCLEOTIDE SEQUENCE [LARGE SCALE GENOMIC DNA]</scope>
</reference>
<feature type="compositionally biased region" description="Low complexity" evidence="1">
    <location>
        <begin position="175"/>
        <end position="187"/>
    </location>
</feature>
<dbReference type="InterPro" id="IPR056812">
    <property type="entry name" value="RRM_fung"/>
</dbReference>
<dbReference type="EMBL" id="CVQI01000114">
    <property type="protein sequence ID" value="CRJ90661.1"/>
    <property type="molecule type" value="Genomic_DNA"/>
</dbReference>
<feature type="region of interest" description="Disordered" evidence="1">
    <location>
        <begin position="109"/>
        <end position="187"/>
    </location>
</feature>